<evidence type="ECO:0000313" key="1">
    <source>
        <dbReference type="EMBL" id="SFP76378.1"/>
    </source>
</evidence>
<dbReference type="STRING" id="1079859.SAMN04515674_105303"/>
<accession>A0A1I5T084</accession>
<protein>
    <submittedName>
        <fullName evidence="1">Uncharacterized protein</fullName>
    </submittedName>
</protein>
<sequence length="96" mass="11036">MKKYKVRVVKDLEMEFEFDEQYWTAEKLAECADENGFSGDIFKCMAEHVAISVFERISEEMEIGVSVKSEDKGEMKADGALFKITALSYESETREC</sequence>
<name>A0A1I5T084_9BACT</name>
<proteinExistence type="predicted"/>
<organism evidence="1 2">
    <name type="scientific">Pseudarcicella hirudinis</name>
    <dbReference type="NCBI Taxonomy" id="1079859"/>
    <lineage>
        <taxon>Bacteria</taxon>
        <taxon>Pseudomonadati</taxon>
        <taxon>Bacteroidota</taxon>
        <taxon>Cytophagia</taxon>
        <taxon>Cytophagales</taxon>
        <taxon>Flectobacillaceae</taxon>
        <taxon>Pseudarcicella</taxon>
    </lineage>
</organism>
<dbReference type="RefSeq" id="WP_092016904.1">
    <property type="nucleotide sequence ID" value="NZ_FOXH01000005.1"/>
</dbReference>
<dbReference type="AlphaFoldDB" id="A0A1I5T084"/>
<reference evidence="1 2" key="1">
    <citation type="submission" date="2016-10" db="EMBL/GenBank/DDBJ databases">
        <authorList>
            <person name="de Groot N.N."/>
        </authorList>
    </citation>
    <scope>NUCLEOTIDE SEQUENCE [LARGE SCALE GENOMIC DNA]</scope>
    <source>
        <strain evidence="2">E92,LMG 26720,CCM 7988</strain>
    </source>
</reference>
<evidence type="ECO:0000313" key="2">
    <source>
        <dbReference type="Proteomes" id="UP000199306"/>
    </source>
</evidence>
<dbReference type="Proteomes" id="UP000199306">
    <property type="component" value="Unassembled WGS sequence"/>
</dbReference>
<gene>
    <name evidence="1" type="ORF">SAMN04515674_105303</name>
</gene>
<keyword evidence="2" id="KW-1185">Reference proteome</keyword>
<dbReference type="EMBL" id="FOXH01000005">
    <property type="protein sequence ID" value="SFP76378.1"/>
    <property type="molecule type" value="Genomic_DNA"/>
</dbReference>